<accession>A0AAV4M1F8</accession>
<comment type="caution">
    <text evidence="2">The sequence shown here is derived from an EMBL/GenBank/DDBJ whole genome shotgun (WGS) entry which is preliminary data.</text>
</comment>
<gene>
    <name evidence="2" type="ORF">BcabD6B2_53660</name>
</gene>
<dbReference type="GeneID" id="94197412"/>
<evidence type="ECO:0000313" key="3">
    <source>
        <dbReference type="Proteomes" id="UP001497744"/>
    </source>
</evidence>
<reference evidence="2 3" key="1">
    <citation type="submission" date="2021-06" db="EMBL/GenBank/DDBJ databases">
        <title>Genome sequence of Babesia caballi.</title>
        <authorList>
            <person name="Yamagishi J."/>
            <person name="Kidaka T."/>
            <person name="Ochi A."/>
        </authorList>
    </citation>
    <scope>NUCLEOTIDE SEQUENCE [LARGE SCALE GENOMIC DNA]</scope>
    <source>
        <strain evidence="2">USDA-D6B2</strain>
    </source>
</reference>
<dbReference type="InterPro" id="IPR024751">
    <property type="entry name" value="VESA1"/>
</dbReference>
<protein>
    <submittedName>
        <fullName evidence="2">Variant erythrocyte surface antigen-1 family protein</fullName>
    </submittedName>
</protein>
<sequence length="1013" mass="110615">MLPVTRLQAGQLQPPSSTSSGVITRSTCASLRACVTLRCPLSAHVDPSFDCPSNLKEAIDWILRVAGKDGGSGDNGAITVLSQQVKKLLEEVKDSDPAFSQEFGKVKQALTPGGSGNGLIGKLAEGLQQFIGYDPQGRSVRIQNGQQSITVGKITGGGILPANVAKHQVCNAVLNFVIRFLEGLCGFNVSNGSDHKQKVLAVIATLRNCVGTGQVPRGFKELVEKIEGKVQTDLNGLQDNVNKNLKDVFEKLKTVVTSANLDNGGSESVQSSNIDNFLDEVFGKVKGENPGGSFSRFTHLCAQLSKLFNENIIKSGLSTSSPLQDSALSGKIKAASNAATINALTLEIDNLRTKTKRPNAAVFTAVRDAATAFIADLQTKAYTSFYNGVDDEDVGNDQCAKIFLGCLPLYYQALTYIYWKCHEKGGGWNAMTLGGGPLKDFLYSMWYDPSKLHVLKRGQIVVSSLDDKFKDFQQKMQAASNKSYPQFLKELHDNAKQKLATSPTECPLSALYYCASCYFTCKQATITTPTKSPSTIREMLFFLAALPFSPMYEGLVGHIDTVLPNELDVADSALNTPSNKLSADNIKDYIISSLLLPPSLLGVIQDNSASDDSKSDPWLHRLYCNTHFNLKFPSSPSALFNALSNYAYALQFQLGFLYQQCSQLYVNTCGWFMCTFGQGVNTTLKTQVVQHHICPAGCSNHNIDDFSDHMNGDCGHKDCGENTNASPLQAFLTDKLKGFSRGHPASLSNHLVECSGSICHVPMGFKAKCLRPGSKHQGGHITIALTPFCGSYTAPLPQLSEKLGCLTKRTPRSLGDIFGFIWTLNSQLFKGGVPAEESLKEFFKSIGLSSSTSSIDLQIAPSTFYNMICEKLATIKEPSASKAIERALSLFPGLPFWYYIFMVKPDDSLPAVLFKIKNIPHQTEKEPTYSGHHNDLYSLYNQMCNESPNNTCGKYLYPLCYGNGATYTPKSATNYLSWVLYLSDDLQSWFQDMLDEFKDIDCTKSGCAGQSKC</sequence>
<proteinExistence type="predicted"/>
<name>A0AAV4M1F8_BABCB</name>
<feature type="region of interest" description="Disordered" evidence="1">
    <location>
        <begin position="1"/>
        <end position="20"/>
    </location>
</feature>
<evidence type="ECO:0000313" key="2">
    <source>
        <dbReference type="EMBL" id="GIX65931.1"/>
    </source>
</evidence>
<evidence type="ECO:0000256" key="1">
    <source>
        <dbReference type="SAM" id="MobiDB-lite"/>
    </source>
</evidence>
<organism evidence="2 3">
    <name type="scientific">Babesia caballi</name>
    <dbReference type="NCBI Taxonomy" id="5871"/>
    <lineage>
        <taxon>Eukaryota</taxon>
        <taxon>Sar</taxon>
        <taxon>Alveolata</taxon>
        <taxon>Apicomplexa</taxon>
        <taxon>Aconoidasida</taxon>
        <taxon>Piroplasmida</taxon>
        <taxon>Babesiidae</taxon>
        <taxon>Babesia</taxon>
    </lineage>
</organism>
<keyword evidence="3" id="KW-1185">Reference proteome</keyword>
<dbReference type="EMBL" id="BPLF01000005">
    <property type="protein sequence ID" value="GIX65931.1"/>
    <property type="molecule type" value="Genomic_DNA"/>
</dbReference>
<dbReference type="Proteomes" id="UP001497744">
    <property type="component" value="Unassembled WGS sequence"/>
</dbReference>
<dbReference type="AlphaFoldDB" id="A0AAV4M1F8"/>
<feature type="compositionally biased region" description="Polar residues" evidence="1">
    <location>
        <begin position="8"/>
        <end position="20"/>
    </location>
</feature>
<dbReference type="Pfam" id="PF12785">
    <property type="entry name" value="VESA1_N"/>
    <property type="match status" value="1"/>
</dbReference>
<dbReference type="RefSeq" id="XP_067718000.1">
    <property type="nucleotide sequence ID" value="XM_067861899.1"/>
</dbReference>